<feature type="signal peptide" evidence="2">
    <location>
        <begin position="1"/>
        <end position="23"/>
    </location>
</feature>
<dbReference type="RefSeq" id="WP_092572384.1">
    <property type="nucleotide sequence ID" value="NZ_CP149446.1"/>
</dbReference>
<dbReference type="STRING" id="89093.SAMN04488558_10940"/>
<feature type="domain" description="DUF2207" evidence="3">
    <location>
        <begin position="28"/>
        <end position="214"/>
    </location>
</feature>
<proteinExistence type="predicted"/>
<dbReference type="InterPro" id="IPR048389">
    <property type="entry name" value="YciQ-like_C"/>
</dbReference>
<evidence type="ECO:0000256" key="1">
    <source>
        <dbReference type="SAM" id="Phobius"/>
    </source>
</evidence>
<reference evidence="5 6" key="1">
    <citation type="submission" date="2016-10" db="EMBL/GenBank/DDBJ databases">
        <authorList>
            <person name="de Groot N.N."/>
        </authorList>
    </citation>
    <scope>NUCLEOTIDE SEQUENCE [LARGE SCALE GENOMIC DNA]</scope>
    <source>
        <strain evidence="5 6">DSM 15695</strain>
    </source>
</reference>
<feature type="chain" id="PRO_5011663378" evidence="2">
    <location>
        <begin position="24"/>
        <end position="621"/>
    </location>
</feature>
<name>A0A1H9FG90_9LACT</name>
<protein>
    <submittedName>
        <fullName evidence="5">Uncharacterized membrane protein</fullName>
    </submittedName>
</protein>
<feature type="transmembrane region" description="Helical" evidence="1">
    <location>
        <begin position="463"/>
        <end position="485"/>
    </location>
</feature>
<evidence type="ECO:0000259" key="4">
    <source>
        <dbReference type="Pfam" id="PF20990"/>
    </source>
</evidence>
<dbReference type="Proteomes" id="UP000198833">
    <property type="component" value="Unassembled WGS sequence"/>
</dbReference>
<keyword evidence="1" id="KW-1133">Transmembrane helix</keyword>
<dbReference type="InterPro" id="IPR018702">
    <property type="entry name" value="DUF2207"/>
</dbReference>
<keyword evidence="6" id="KW-1185">Reference proteome</keyword>
<dbReference type="EMBL" id="FOEN01000009">
    <property type="protein sequence ID" value="SEQ36912.1"/>
    <property type="molecule type" value="Genomic_DNA"/>
</dbReference>
<evidence type="ECO:0000313" key="6">
    <source>
        <dbReference type="Proteomes" id="UP000198833"/>
    </source>
</evidence>
<dbReference type="Pfam" id="PF20990">
    <property type="entry name" value="DUF2207_C"/>
    <property type="match status" value="1"/>
</dbReference>
<keyword evidence="2" id="KW-0732">Signal</keyword>
<accession>A0A1H9FG90</accession>
<dbReference type="Pfam" id="PF09972">
    <property type="entry name" value="DUF2207"/>
    <property type="match status" value="1"/>
</dbReference>
<dbReference type="AlphaFoldDB" id="A0A1H9FG90"/>
<evidence type="ECO:0000256" key="2">
    <source>
        <dbReference type="SAM" id="SignalP"/>
    </source>
</evidence>
<keyword evidence="1" id="KW-0812">Transmembrane</keyword>
<feature type="transmembrane region" description="Helical" evidence="1">
    <location>
        <begin position="430"/>
        <end position="451"/>
    </location>
</feature>
<feature type="domain" description="Predicted membrane protein YciQ-like C-terminal" evidence="4">
    <location>
        <begin position="293"/>
        <end position="545"/>
    </location>
</feature>
<sequence length="621" mass="69195">MKKFLCLLFLLMNLMLPLDQVQAASFDIQSTKIEAQILDNGDVHFKQEYLYRIDEVNGVWIDVDGSGHELLDLHIGVVDDNGQVQYFEENNSEAPGTYQRSEEGTVSRFKIFYPSENDTKTFVLDYRLASIVDNYQDTAEFNWRIVGSGISENLAVEARIYLPDRLDEDEHFNVWGHGSPFGKVYPVRETDSAYIDVQVADNPSHTFVEVHALFPPRLTAKNPKQSPDKVYQQKVKEEEARVEQDRINFERQQSLGQLAMTILTSIGILGLIMGIFRHRSLVKKANPQPAHVPEHLFQPPSALQPALASQAFVRSQNVADPNDFSSTLLDLARRGYLQIEEISQVDGEDTVDILPLKAADDALTEYEKDALALVTLEDGQALRLSDLGDLMEADEDYKERQQDLMDDFSDHLADQVDEIRPDKSPYERKGGLNFTLVFLVAIFSIVGSGLIGGFTHIVSAKVWTYFIMGVACAIILLVIFLVLFIRQPFRTYEADKQYRSWRAFGQMLKDIGQMDLRKIGSLALWEEYLVYAVAFGYGKKVIKAMTHSFSQEELMNASLPFSFYANEGVFLSHFNDSVSESVNHSSFGSSSYSGSNSGGLGGGFSSGSSGGGGGGSGAGGF</sequence>
<evidence type="ECO:0000259" key="3">
    <source>
        <dbReference type="Pfam" id="PF09972"/>
    </source>
</evidence>
<gene>
    <name evidence="5" type="ORF">SAMN04488558_10940</name>
</gene>
<evidence type="ECO:0000313" key="5">
    <source>
        <dbReference type="EMBL" id="SEQ36912.1"/>
    </source>
</evidence>
<organism evidence="5 6">
    <name type="scientific">Ignavigranum ruoffiae</name>
    <dbReference type="NCBI Taxonomy" id="89093"/>
    <lineage>
        <taxon>Bacteria</taxon>
        <taxon>Bacillati</taxon>
        <taxon>Bacillota</taxon>
        <taxon>Bacilli</taxon>
        <taxon>Lactobacillales</taxon>
        <taxon>Aerococcaceae</taxon>
        <taxon>Ignavigranum</taxon>
    </lineage>
</organism>
<feature type="transmembrane region" description="Helical" evidence="1">
    <location>
        <begin position="255"/>
        <end position="276"/>
    </location>
</feature>
<keyword evidence="1" id="KW-0472">Membrane</keyword>